<dbReference type="OrthoDB" id="10669224at2759"/>
<dbReference type="InterPro" id="IPR029063">
    <property type="entry name" value="SAM-dependent_MTases_sf"/>
</dbReference>
<dbReference type="PANTHER" id="PTHR14614">
    <property type="entry name" value="HEPATOCELLULAR CARCINOMA-ASSOCIATED ANTIGEN"/>
    <property type="match status" value="1"/>
</dbReference>
<evidence type="ECO:0000313" key="2">
    <source>
        <dbReference type="EMBL" id="KOO35802.1"/>
    </source>
</evidence>
<dbReference type="Pfam" id="PF10294">
    <property type="entry name" value="Methyltransf_16"/>
    <property type="match status" value="1"/>
</dbReference>
<name>A0A0M0KB16_9EUKA</name>
<organism evidence="2 3">
    <name type="scientific">Chrysochromulina tobinii</name>
    <dbReference type="NCBI Taxonomy" id="1460289"/>
    <lineage>
        <taxon>Eukaryota</taxon>
        <taxon>Haptista</taxon>
        <taxon>Haptophyta</taxon>
        <taxon>Prymnesiophyceae</taxon>
        <taxon>Prymnesiales</taxon>
        <taxon>Chrysochromulinaceae</taxon>
        <taxon>Chrysochromulina</taxon>
    </lineage>
</organism>
<dbReference type="InterPro" id="IPR019410">
    <property type="entry name" value="Methyltransf_16"/>
</dbReference>
<evidence type="ECO:0000313" key="3">
    <source>
        <dbReference type="Proteomes" id="UP000037460"/>
    </source>
</evidence>
<reference evidence="3" key="1">
    <citation type="journal article" date="2015" name="PLoS Genet.">
        <title>Genome Sequence and Transcriptome Analyses of Chrysochromulina tobin: Metabolic Tools for Enhanced Algal Fitness in the Prominent Order Prymnesiales (Haptophyceae).</title>
        <authorList>
            <person name="Hovde B.T."/>
            <person name="Deodato C.R."/>
            <person name="Hunsperger H.M."/>
            <person name="Ryken S.A."/>
            <person name="Yost W."/>
            <person name="Jha R.K."/>
            <person name="Patterson J."/>
            <person name="Monnat R.J. Jr."/>
            <person name="Barlow S.B."/>
            <person name="Starkenburg S.R."/>
            <person name="Cattolico R.A."/>
        </authorList>
    </citation>
    <scope>NUCLEOTIDE SEQUENCE</scope>
    <source>
        <strain evidence="3">CCMP291</strain>
    </source>
</reference>
<dbReference type="CDD" id="cd02440">
    <property type="entry name" value="AdoMet_MTases"/>
    <property type="match status" value="1"/>
</dbReference>
<proteinExistence type="predicted"/>
<dbReference type="Proteomes" id="UP000037460">
    <property type="component" value="Unassembled WGS sequence"/>
</dbReference>
<protein>
    <submittedName>
        <fullName evidence="2">Uncharacterized protein</fullName>
    </submittedName>
</protein>
<feature type="region of interest" description="Disordered" evidence="1">
    <location>
        <begin position="130"/>
        <end position="156"/>
    </location>
</feature>
<gene>
    <name evidence="2" type="ORF">Ctob_011488</name>
</gene>
<dbReference type="AlphaFoldDB" id="A0A0M0KB16"/>
<sequence length="367" mass="39205">MEWPAGRVLLQWALDEAGLGEHHEGDGGVVLELGAGIGITAIGLAMARQQASCGAAHQVVATDICTETLKLLRSNADAHGLSESALRVAPWDAARGEESLRTLPCRLEDVRHVLGADVIYYGFGVNNPSDNSTVDAPPDAGAPSSGNDHSSRQPVGEPIGFPHTLACLLRERPSLQVSLLVVDRFSGGAVAAVAAMAGEHQPSTTIDPAITRFVRGCEEQGLVVERTPLPPAVLATVQASQSILSRALWWLAGHYDGMAVLRVTRAAVPKYVRVPEGVHEGIGCDRTGRVPIVGNRYSLLCGDDTYDLCEAEFVKLTEAEQRRFTKVPPPSYYMRRPSAAEEDGVQTVPIRWELPGVVPDSVSSTVK</sequence>
<comment type="caution">
    <text evidence="2">The sequence shown here is derived from an EMBL/GenBank/DDBJ whole genome shotgun (WGS) entry which is preliminary data.</text>
</comment>
<dbReference type="EMBL" id="JWZX01000745">
    <property type="protein sequence ID" value="KOO35802.1"/>
    <property type="molecule type" value="Genomic_DNA"/>
</dbReference>
<evidence type="ECO:0000256" key="1">
    <source>
        <dbReference type="SAM" id="MobiDB-lite"/>
    </source>
</evidence>
<keyword evidence="3" id="KW-1185">Reference proteome</keyword>
<dbReference type="SUPFAM" id="SSF53335">
    <property type="entry name" value="S-adenosyl-L-methionine-dependent methyltransferases"/>
    <property type="match status" value="1"/>
</dbReference>
<dbReference type="Gene3D" id="3.40.50.150">
    <property type="entry name" value="Vaccinia Virus protein VP39"/>
    <property type="match status" value="1"/>
</dbReference>
<accession>A0A0M0KB16</accession>